<gene>
    <name evidence="5" type="ORF">SI7747_03003279</name>
</gene>
<dbReference type="CDD" id="cd11660">
    <property type="entry name" value="SANT_TRF"/>
    <property type="match status" value="1"/>
</dbReference>
<feature type="compositionally biased region" description="Low complexity" evidence="2">
    <location>
        <begin position="459"/>
        <end position="477"/>
    </location>
</feature>
<dbReference type="AlphaFoldDB" id="A0A7I8IG09"/>
<dbReference type="SUPFAM" id="SSF46689">
    <property type="entry name" value="Homeodomain-like"/>
    <property type="match status" value="1"/>
</dbReference>
<dbReference type="Proteomes" id="UP001189122">
    <property type="component" value="Unassembled WGS sequence"/>
</dbReference>
<feature type="compositionally biased region" description="Polar residues" evidence="2">
    <location>
        <begin position="429"/>
        <end position="441"/>
    </location>
</feature>
<feature type="domain" description="Myb-like" evidence="3">
    <location>
        <begin position="511"/>
        <end position="566"/>
    </location>
</feature>
<evidence type="ECO:0000256" key="2">
    <source>
        <dbReference type="SAM" id="MobiDB-lite"/>
    </source>
</evidence>
<dbReference type="PANTHER" id="PTHR21717:SF70">
    <property type="entry name" value="TELOMERE REPEAT-BINDING PROTEIN 2-RELATED"/>
    <property type="match status" value="1"/>
</dbReference>
<dbReference type="PROSITE" id="PS51294">
    <property type="entry name" value="HTH_MYB"/>
    <property type="match status" value="1"/>
</dbReference>
<dbReference type="SMART" id="SM00717">
    <property type="entry name" value="SANT"/>
    <property type="match status" value="1"/>
</dbReference>
<evidence type="ECO:0000256" key="1">
    <source>
        <dbReference type="ARBA" id="ARBA00023125"/>
    </source>
</evidence>
<dbReference type="PROSITE" id="PS50090">
    <property type="entry name" value="MYB_LIKE"/>
    <property type="match status" value="1"/>
</dbReference>
<feature type="region of interest" description="Disordered" evidence="2">
    <location>
        <begin position="429"/>
        <end position="484"/>
    </location>
</feature>
<evidence type="ECO:0000259" key="3">
    <source>
        <dbReference type="PROSITE" id="PS50090"/>
    </source>
</evidence>
<evidence type="ECO:0000313" key="6">
    <source>
        <dbReference type="Proteomes" id="UP001189122"/>
    </source>
</evidence>
<keyword evidence="6" id="KW-1185">Reference proteome</keyword>
<dbReference type="GO" id="GO:0042162">
    <property type="term" value="F:telomeric DNA binding"/>
    <property type="evidence" value="ECO:0007669"/>
    <property type="project" value="UniProtKB-ARBA"/>
</dbReference>
<dbReference type="EMBL" id="LR743590">
    <property type="protein sequence ID" value="CAA2617109.1"/>
    <property type="molecule type" value="Genomic_DNA"/>
</dbReference>
<protein>
    <submittedName>
        <fullName evidence="5">Uncharacterized protein</fullName>
    </submittedName>
</protein>
<dbReference type="InterPro" id="IPR057625">
    <property type="entry name" value="TPR1-6-like_ubiquitin"/>
</dbReference>
<dbReference type="InterPro" id="IPR009057">
    <property type="entry name" value="Homeodomain-like_sf"/>
</dbReference>
<evidence type="ECO:0000313" key="5">
    <source>
        <dbReference type="EMBL" id="CAA2617109.1"/>
    </source>
</evidence>
<dbReference type="InterPro" id="IPR001005">
    <property type="entry name" value="SANT/Myb"/>
</dbReference>
<dbReference type="InterPro" id="IPR031105">
    <property type="entry name" value="TRP_plant"/>
</dbReference>
<proteinExistence type="predicted"/>
<keyword evidence="1" id="KW-0238">DNA-binding</keyword>
<dbReference type="InterPro" id="IPR017930">
    <property type="entry name" value="Myb_dom"/>
</dbReference>
<dbReference type="Pfam" id="PF23603">
    <property type="entry name" value="Ubiquitin_TPR1"/>
    <property type="match status" value="1"/>
</dbReference>
<organism evidence="5">
    <name type="scientific">Spirodela intermedia</name>
    <name type="common">Intermediate duckweed</name>
    <dbReference type="NCBI Taxonomy" id="51605"/>
    <lineage>
        <taxon>Eukaryota</taxon>
        <taxon>Viridiplantae</taxon>
        <taxon>Streptophyta</taxon>
        <taxon>Embryophyta</taxon>
        <taxon>Tracheophyta</taxon>
        <taxon>Spermatophyta</taxon>
        <taxon>Magnoliopsida</taxon>
        <taxon>Liliopsida</taxon>
        <taxon>Araceae</taxon>
        <taxon>Lemnoideae</taxon>
        <taxon>Spirodela</taxon>
    </lineage>
</organism>
<dbReference type="Gene3D" id="1.10.246.220">
    <property type="match status" value="1"/>
</dbReference>
<sequence>MVLQKRLGYEFNGYQVPNVPRGSRSTRGKRCVRKRVVENDMCAFELLASVAGELLLEKESSPAQSDTITGGSNPMFSKDKVKEEQDDGLNSYEDELRGQKSCDHVSRASKIGFQGQEHGCIFTECLHPSSIVIISDPSEKVTFAEESVFSRNKSEFARSPRPDQGKFMEDRIPTPPQFERQKNADGIVPSPCFSEDLMEVDIKPPPLVSSSSSIETSPKSGSHMEYAAGIADYEKSSSCNQTVIVDRRIRKLLASKFWKVGPTLLKDGDFSDKDEDVKPLFYSRKMCYKRQRTQKFSFKRKKLFQRGSISSCDLPYNGEGLSCSPEIHIKGEASSSETGVHGGNGTSSSPGAQKFAFDSDDYHVKLSIKSFKVPELFIEIPETATIGSLKRTVMEAVTAILGGGLRIGVHLQGRSDELESLRFTLEPNSLQSPKPLISNNEDAPLLPISPPPAARRRGSQPGQLSSQGGHHSAGGEAEPPDSKALVPVPAADAEALAVFPLHGKSRRSETGQRRVRRPFSVSEVEALVHAVEKLGTGRWRDVKICAFDSAKHRTYVDLKDKWKTLVHTARISPQRRRGEPVPQELLDRVLSAHAYWSQQQAKAEPCPRLT</sequence>
<feature type="region of interest" description="Disordered" evidence="2">
    <location>
        <begin position="60"/>
        <end position="88"/>
    </location>
</feature>
<reference evidence="5 6" key="1">
    <citation type="submission" date="2019-12" db="EMBL/GenBank/DDBJ databases">
        <authorList>
            <person name="Scholz U."/>
            <person name="Mascher M."/>
            <person name="Fiebig A."/>
        </authorList>
    </citation>
    <scope>NUCLEOTIDE SEQUENCE</scope>
</reference>
<feature type="region of interest" description="Disordered" evidence="2">
    <location>
        <begin position="333"/>
        <end position="352"/>
    </location>
</feature>
<feature type="domain" description="HTH myb-type" evidence="4">
    <location>
        <begin position="511"/>
        <end position="570"/>
    </location>
</feature>
<dbReference type="PANTHER" id="PTHR21717">
    <property type="entry name" value="TELOMERIC REPEAT BINDING PROTEIN"/>
    <property type="match status" value="1"/>
</dbReference>
<evidence type="ECO:0000259" key="4">
    <source>
        <dbReference type="PROSITE" id="PS51294"/>
    </source>
</evidence>
<dbReference type="EMBL" id="CACRZD030000003">
    <property type="protein sequence ID" value="CAA6656808.1"/>
    <property type="molecule type" value="Genomic_DNA"/>
</dbReference>
<name>A0A7I8IG09_SPIIN</name>
<accession>A0A7I8IG09</accession>
<feature type="compositionally biased region" description="Polar residues" evidence="2">
    <location>
        <begin position="61"/>
        <end position="75"/>
    </location>
</feature>